<dbReference type="InterPro" id="IPR029063">
    <property type="entry name" value="SAM-dependent_MTases_sf"/>
</dbReference>
<keyword evidence="4 6" id="KW-0949">S-adenosyl-L-methionine</keyword>
<dbReference type="Proteomes" id="UP000271031">
    <property type="component" value="Unassembled WGS sequence"/>
</dbReference>
<organism evidence="8 9">
    <name type="scientific">Brevibacillus fluminis</name>
    <dbReference type="NCBI Taxonomy" id="511487"/>
    <lineage>
        <taxon>Bacteria</taxon>
        <taxon>Bacillati</taxon>
        <taxon>Bacillota</taxon>
        <taxon>Bacilli</taxon>
        <taxon>Bacillales</taxon>
        <taxon>Paenibacillaceae</taxon>
        <taxon>Brevibacillus</taxon>
    </lineage>
</organism>
<sequence>MKALPQRFIQRMESLLDNQFDAFIHSYTLPAWQGLRVNPLKLSQDRERLQQSLPFSLTPVSWCPTGFTYAGEERPGKHPYHACGLYYLQEPSAMAAAEALDVLPGETILDLCAAPGGKSTQIGGMMQGKGLLVTNEIHPARVKALSENIERLGITNAIVTNETPERLMERFPLFFDHILVDAPCSGEGMFRKLPEAIEDWSEDKVAECGRMQQDILEAAARMLKPGGVLVYSTCTFAPLENEQSIASFLLRHPEFTVESIKHHALYSPGEADWAEPALPALHQTARLWPHRLHGEGHYIARIRKQSQEGIQGIDEIAPVQVAAKKKNKPAKPAAGLAEAIGLWNEFAREALPGLSLASTDPSAYILFGEQLYVLPQGYIDLAGIKVARAGWHLGTVKKGRFEPSHALALGCRPTDAARTANFTSSDSAVLRYLKGESLTHSGQNGWTIVTVDGFALGWGKQVDEQLKNHYPKGLRWL</sequence>
<keyword evidence="1" id="KW-0963">Cytoplasm</keyword>
<dbReference type="GO" id="GO:0001510">
    <property type="term" value="P:RNA methylation"/>
    <property type="evidence" value="ECO:0007669"/>
    <property type="project" value="InterPro"/>
</dbReference>
<dbReference type="InterPro" id="IPR001678">
    <property type="entry name" value="MeTrfase_RsmB-F_NOP2_dom"/>
</dbReference>
<accession>A0A3M8DIB2</accession>
<evidence type="ECO:0000256" key="2">
    <source>
        <dbReference type="ARBA" id="ARBA00022603"/>
    </source>
</evidence>
<feature type="binding site" evidence="6">
    <location>
        <position position="136"/>
    </location>
    <ligand>
        <name>S-adenosyl-L-methionine</name>
        <dbReference type="ChEBI" id="CHEBI:59789"/>
    </ligand>
</feature>
<evidence type="ECO:0000313" key="9">
    <source>
        <dbReference type="Proteomes" id="UP000271031"/>
    </source>
</evidence>
<reference evidence="8 9" key="1">
    <citation type="submission" date="2018-10" db="EMBL/GenBank/DDBJ databases">
        <title>Phylogenomics of Brevibacillus.</title>
        <authorList>
            <person name="Dunlap C."/>
        </authorList>
    </citation>
    <scope>NUCLEOTIDE SEQUENCE [LARGE SCALE GENOMIC DNA]</scope>
    <source>
        <strain evidence="8 9">JCM 15716</strain>
    </source>
</reference>
<dbReference type="PRINTS" id="PR02008">
    <property type="entry name" value="RCMTFAMILY"/>
</dbReference>
<gene>
    <name evidence="8" type="ORF">EDM56_16895</name>
</gene>
<evidence type="ECO:0000256" key="3">
    <source>
        <dbReference type="ARBA" id="ARBA00022679"/>
    </source>
</evidence>
<dbReference type="Pfam" id="PF13636">
    <property type="entry name" value="Methyltranf_PUA"/>
    <property type="match status" value="1"/>
</dbReference>
<dbReference type="Gene3D" id="2.30.130.60">
    <property type="match status" value="1"/>
</dbReference>
<dbReference type="Pfam" id="PF01189">
    <property type="entry name" value="Methyltr_RsmB-F"/>
    <property type="match status" value="1"/>
</dbReference>
<name>A0A3M8DIB2_9BACL</name>
<dbReference type="CDD" id="cd21147">
    <property type="entry name" value="RsmF_methylt_CTD1"/>
    <property type="match status" value="1"/>
</dbReference>
<dbReference type="PANTHER" id="PTHR22807">
    <property type="entry name" value="NOP2 YEAST -RELATED NOL1/NOP2/FMU SUN DOMAIN-CONTAINING"/>
    <property type="match status" value="1"/>
</dbReference>
<dbReference type="CDD" id="cd02440">
    <property type="entry name" value="AdoMet_MTases"/>
    <property type="match status" value="1"/>
</dbReference>
<dbReference type="Gene3D" id="3.30.70.1170">
    <property type="entry name" value="Sun protein, domain 3"/>
    <property type="match status" value="1"/>
</dbReference>
<dbReference type="Pfam" id="PF17125">
    <property type="entry name" value="Methyltr_RsmF_N"/>
    <property type="match status" value="1"/>
</dbReference>
<dbReference type="GO" id="GO:0003723">
    <property type="term" value="F:RNA binding"/>
    <property type="evidence" value="ECO:0007669"/>
    <property type="project" value="UniProtKB-UniRule"/>
</dbReference>
<feature type="active site" description="Nucleophile" evidence="6">
    <location>
        <position position="234"/>
    </location>
</feature>
<dbReference type="AlphaFoldDB" id="A0A3M8DIB2"/>
<dbReference type="InterPro" id="IPR031341">
    <property type="entry name" value="Methyltr_RsmF_N"/>
</dbReference>
<evidence type="ECO:0000256" key="6">
    <source>
        <dbReference type="PROSITE-ProRule" id="PRU01023"/>
    </source>
</evidence>
<dbReference type="Pfam" id="PF17126">
    <property type="entry name" value="RsmF_methylt_CI"/>
    <property type="match status" value="1"/>
</dbReference>
<dbReference type="PROSITE" id="PS51686">
    <property type="entry name" value="SAM_MT_RSMB_NOP"/>
    <property type="match status" value="1"/>
</dbReference>
<dbReference type="InterPro" id="IPR027391">
    <property type="entry name" value="Nol1_Nop2_Fmu_2"/>
</dbReference>
<comment type="similarity">
    <text evidence="6">Belongs to the class I-like SAM-binding methyltransferase superfamily. RsmB/NOP family.</text>
</comment>
<dbReference type="PANTHER" id="PTHR22807:SF30">
    <property type="entry name" value="28S RRNA (CYTOSINE(4447)-C(5))-METHYLTRANSFERASE-RELATED"/>
    <property type="match status" value="1"/>
</dbReference>
<feature type="domain" description="SAM-dependent MTase RsmB/NOP-type" evidence="7">
    <location>
        <begin position="23"/>
        <end position="305"/>
    </location>
</feature>
<dbReference type="EMBL" id="RHHQ01000012">
    <property type="protein sequence ID" value="RNB87339.1"/>
    <property type="molecule type" value="Genomic_DNA"/>
</dbReference>
<comment type="caution">
    <text evidence="6">Lacks conserved residue(s) required for the propagation of feature annotation.</text>
</comment>
<evidence type="ECO:0000256" key="4">
    <source>
        <dbReference type="ARBA" id="ARBA00022691"/>
    </source>
</evidence>
<dbReference type="SUPFAM" id="SSF53335">
    <property type="entry name" value="S-adenosyl-L-methionine-dependent methyltransferases"/>
    <property type="match status" value="1"/>
</dbReference>
<proteinExistence type="inferred from homology"/>
<protein>
    <submittedName>
        <fullName evidence="8">SAM-dependent methyltransferase</fullName>
    </submittedName>
</protein>
<dbReference type="GO" id="GO:0008173">
    <property type="term" value="F:RNA methyltransferase activity"/>
    <property type="evidence" value="ECO:0007669"/>
    <property type="project" value="InterPro"/>
</dbReference>
<keyword evidence="5 6" id="KW-0694">RNA-binding</keyword>
<evidence type="ECO:0000259" key="7">
    <source>
        <dbReference type="PROSITE" id="PS51686"/>
    </source>
</evidence>
<comment type="caution">
    <text evidence="8">The sequence shown here is derived from an EMBL/GenBank/DDBJ whole genome shotgun (WGS) entry which is preliminary data.</text>
</comment>
<dbReference type="InterPro" id="IPR049560">
    <property type="entry name" value="MeTrfase_RsmB-F_NOP2_cat"/>
</dbReference>
<dbReference type="Gene3D" id="3.40.50.150">
    <property type="entry name" value="Vaccinia Virus protein VP39"/>
    <property type="match status" value="1"/>
</dbReference>
<evidence type="ECO:0000256" key="5">
    <source>
        <dbReference type="ARBA" id="ARBA00022884"/>
    </source>
</evidence>
<dbReference type="InterPro" id="IPR023267">
    <property type="entry name" value="RCMT"/>
</dbReference>
<evidence type="ECO:0000256" key="1">
    <source>
        <dbReference type="ARBA" id="ARBA00022490"/>
    </source>
</evidence>
<feature type="binding site" evidence="6">
    <location>
        <position position="181"/>
    </location>
    <ligand>
        <name>S-adenosyl-L-methionine</name>
        <dbReference type="ChEBI" id="CHEBI:59789"/>
    </ligand>
</feature>
<keyword evidence="9" id="KW-1185">Reference proteome</keyword>
<keyword evidence="2 6" id="KW-0489">Methyltransferase</keyword>
<evidence type="ECO:0000313" key="8">
    <source>
        <dbReference type="EMBL" id="RNB87339.1"/>
    </source>
</evidence>
<keyword evidence="3 6" id="KW-0808">Transferase</keyword>
<dbReference type="RefSeq" id="WP_122919037.1">
    <property type="nucleotide sequence ID" value="NZ_RHHQ01000012.1"/>
</dbReference>
<dbReference type="OrthoDB" id="9810297at2"/>
<dbReference type="InterPro" id="IPR031340">
    <property type="entry name" value="RsmF_methylt_CI"/>
</dbReference>
<feature type="binding site" evidence="6">
    <location>
        <begin position="112"/>
        <end position="118"/>
    </location>
    <ligand>
        <name>S-adenosyl-L-methionine</name>
        <dbReference type="ChEBI" id="CHEBI:59789"/>
    </ligand>
</feature>